<proteinExistence type="predicted"/>
<feature type="domain" description="AB hydrolase-1" evidence="1">
    <location>
        <begin position="21"/>
        <end position="247"/>
    </location>
</feature>
<evidence type="ECO:0000259" key="1">
    <source>
        <dbReference type="Pfam" id="PF00561"/>
    </source>
</evidence>
<organism evidence="2 3">
    <name type="scientific">Sphaerisporangium aureirubrum</name>
    <dbReference type="NCBI Taxonomy" id="1544736"/>
    <lineage>
        <taxon>Bacteria</taxon>
        <taxon>Bacillati</taxon>
        <taxon>Actinomycetota</taxon>
        <taxon>Actinomycetes</taxon>
        <taxon>Streptosporangiales</taxon>
        <taxon>Streptosporangiaceae</taxon>
        <taxon>Sphaerisporangium</taxon>
    </lineage>
</organism>
<dbReference type="InterPro" id="IPR029058">
    <property type="entry name" value="AB_hydrolase_fold"/>
</dbReference>
<keyword evidence="3" id="KW-1185">Reference proteome</keyword>
<sequence>MSKVISTDGTAIAFERLGDGPPVVVVGGALCDQASTRPTAEALAWHFTVLNYDRRGRGDSGDTTPYAVEREIEDLAALIDEAGGAASVYGHSSGAGLALRAAAHGLPVTRLVLHEPPYNPDDDHLRREARQWAETITALLDAGRRDDAVQSFMALTGVPRTEIRHMRAEPWWPAMEARAHTLRYDSEVMGDTEGGTLPPGLPGRVPVPTLVLSGGTSPPWMIDTNRRLAEALPRGRHQVMAGEEHVVPPEVLVPVLVEFLTGR</sequence>
<evidence type="ECO:0000313" key="2">
    <source>
        <dbReference type="EMBL" id="MFC6085835.1"/>
    </source>
</evidence>
<accession>A0ABW1NSL5</accession>
<keyword evidence="2" id="KW-0378">Hydrolase</keyword>
<dbReference type="Gene3D" id="3.40.50.1820">
    <property type="entry name" value="alpha/beta hydrolase"/>
    <property type="match status" value="1"/>
</dbReference>
<name>A0ABW1NSL5_9ACTN</name>
<dbReference type="GO" id="GO:0016787">
    <property type="term" value="F:hydrolase activity"/>
    <property type="evidence" value="ECO:0007669"/>
    <property type="project" value="UniProtKB-KW"/>
</dbReference>
<protein>
    <submittedName>
        <fullName evidence="2">Alpha/beta fold hydrolase</fullName>
    </submittedName>
</protein>
<dbReference type="EMBL" id="JBHSRF010000070">
    <property type="protein sequence ID" value="MFC6085835.1"/>
    <property type="molecule type" value="Genomic_DNA"/>
</dbReference>
<gene>
    <name evidence="2" type="ORF">ACFP1K_32040</name>
</gene>
<dbReference type="InterPro" id="IPR000073">
    <property type="entry name" value="AB_hydrolase_1"/>
</dbReference>
<comment type="caution">
    <text evidence="2">The sequence shown here is derived from an EMBL/GenBank/DDBJ whole genome shotgun (WGS) entry which is preliminary data.</text>
</comment>
<dbReference type="InterPro" id="IPR050471">
    <property type="entry name" value="AB_hydrolase"/>
</dbReference>
<dbReference type="Pfam" id="PF00561">
    <property type="entry name" value="Abhydrolase_1"/>
    <property type="match status" value="1"/>
</dbReference>
<reference evidence="3" key="1">
    <citation type="journal article" date="2019" name="Int. J. Syst. Evol. Microbiol.">
        <title>The Global Catalogue of Microorganisms (GCM) 10K type strain sequencing project: providing services to taxonomists for standard genome sequencing and annotation.</title>
        <authorList>
            <consortium name="The Broad Institute Genomics Platform"/>
            <consortium name="The Broad Institute Genome Sequencing Center for Infectious Disease"/>
            <person name="Wu L."/>
            <person name="Ma J."/>
        </authorList>
    </citation>
    <scope>NUCLEOTIDE SEQUENCE [LARGE SCALE GENOMIC DNA]</scope>
    <source>
        <strain evidence="3">JCM 30346</strain>
    </source>
</reference>
<dbReference type="SUPFAM" id="SSF53474">
    <property type="entry name" value="alpha/beta-Hydrolases"/>
    <property type="match status" value="1"/>
</dbReference>
<evidence type="ECO:0000313" key="3">
    <source>
        <dbReference type="Proteomes" id="UP001596137"/>
    </source>
</evidence>
<dbReference type="Proteomes" id="UP001596137">
    <property type="component" value="Unassembled WGS sequence"/>
</dbReference>
<dbReference type="RefSeq" id="WP_380760389.1">
    <property type="nucleotide sequence ID" value="NZ_JBHSRF010000070.1"/>
</dbReference>
<dbReference type="PANTHER" id="PTHR43433:SF5">
    <property type="entry name" value="AB HYDROLASE-1 DOMAIN-CONTAINING PROTEIN"/>
    <property type="match status" value="1"/>
</dbReference>
<dbReference type="PANTHER" id="PTHR43433">
    <property type="entry name" value="HYDROLASE, ALPHA/BETA FOLD FAMILY PROTEIN"/>
    <property type="match status" value="1"/>
</dbReference>